<dbReference type="Pfam" id="PF00908">
    <property type="entry name" value="dTDP_sugar_isom"/>
    <property type="match status" value="1"/>
</dbReference>
<dbReference type="InterPro" id="IPR011051">
    <property type="entry name" value="RmlC_Cupin_sf"/>
</dbReference>
<evidence type="ECO:0000256" key="4">
    <source>
        <dbReference type="RuleBase" id="RU364069"/>
    </source>
</evidence>
<comment type="caution">
    <text evidence="5">The sequence shown here is derived from an EMBL/GenBank/DDBJ whole genome shotgun (WGS) entry which is preliminary data.</text>
</comment>
<dbReference type="Proteomes" id="UP000093928">
    <property type="component" value="Unassembled WGS sequence"/>
</dbReference>
<evidence type="ECO:0000256" key="3">
    <source>
        <dbReference type="PIRSR" id="PIRSR600888-3"/>
    </source>
</evidence>
<dbReference type="GO" id="GO:0000271">
    <property type="term" value="P:polysaccharide biosynthetic process"/>
    <property type="evidence" value="ECO:0007669"/>
    <property type="project" value="TreeGrafter"/>
</dbReference>
<evidence type="ECO:0000313" key="5">
    <source>
        <dbReference type="EMBL" id="OBK22051.1"/>
    </source>
</evidence>
<evidence type="ECO:0000256" key="2">
    <source>
        <dbReference type="PIRSR" id="PIRSR600888-1"/>
    </source>
</evidence>
<dbReference type="OrthoDB" id="9800680at2"/>
<gene>
    <name evidence="5" type="ORF">A5634_08690</name>
</gene>
<dbReference type="CDD" id="cd00438">
    <property type="entry name" value="cupin_RmlC"/>
    <property type="match status" value="1"/>
</dbReference>
<dbReference type="AlphaFoldDB" id="A0A1A3NJQ8"/>
<dbReference type="EMBL" id="LZLS01000192">
    <property type="protein sequence ID" value="OBK22051.1"/>
    <property type="molecule type" value="Genomic_DNA"/>
</dbReference>
<evidence type="ECO:0000256" key="1">
    <source>
        <dbReference type="ARBA" id="ARBA00010154"/>
    </source>
</evidence>
<dbReference type="NCBIfam" id="TIGR01221">
    <property type="entry name" value="rmlC"/>
    <property type="match status" value="1"/>
</dbReference>
<dbReference type="Gene3D" id="2.60.120.10">
    <property type="entry name" value="Jelly Rolls"/>
    <property type="match status" value="1"/>
</dbReference>
<dbReference type="EC" id="5.1.3.13" evidence="4"/>
<accession>A0A1A3NJQ8</accession>
<name>A0A1A3NJQ8_MYCAS</name>
<dbReference type="GO" id="GO:0005829">
    <property type="term" value="C:cytosol"/>
    <property type="evidence" value="ECO:0007669"/>
    <property type="project" value="TreeGrafter"/>
</dbReference>
<dbReference type="RefSeq" id="WP_065146191.1">
    <property type="nucleotide sequence ID" value="NZ_LZLS01000192.1"/>
</dbReference>
<dbReference type="InterPro" id="IPR000888">
    <property type="entry name" value="RmlC-like"/>
</dbReference>
<comment type="similarity">
    <text evidence="1 4">Belongs to the dTDP-4-dehydrorhamnose 3,5-epimerase family.</text>
</comment>
<keyword evidence="4" id="KW-0413">Isomerase</keyword>
<evidence type="ECO:0000313" key="6">
    <source>
        <dbReference type="Proteomes" id="UP000093928"/>
    </source>
</evidence>
<sequence>MKYTPTHVAGVTIVDIEPHHDHRGFFTRIFCADEFAERGLIPEVAQTSICFNQTRGTVRGLHRQVPPHAEAKLVRCIRGAIADVAVDVRPESPTYGKHVMVELSAANHRALFLPPYVAHGFQTLTDDTEILYQISGPYQPGGEESFRWNEPQFGIEWPLPVTVISEKDASWPLLAKPLFPPQSEAS</sequence>
<comment type="subunit">
    <text evidence="4">Homodimer.</text>
</comment>
<dbReference type="GO" id="GO:0008830">
    <property type="term" value="F:dTDP-4-dehydrorhamnose 3,5-epimerase activity"/>
    <property type="evidence" value="ECO:0007669"/>
    <property type="project" value="UniProtKB-UniRule"/>
</dbReference>
<dbReference type="InterPro" id="IPR014710">
    <property type="entry name" value="RmlC-like_jellyroll"/>
</dbReference>
<reference evidence="5 6" key="1">
    <citation type="submission" date="2016-06" db="EMBL/GenBank/DDBJ databases">
        <authorList>
            <person name="Kjaerup R.B."/>
            <person name="Dalgaard T.S."/>
            <person name="Juul-Madsen H.R."/>
        </authorList>
    </citation>
    <scope>NUCLEOTIDE SEQUENCE [LARGE SCALE GENOMIC DNA]</scope>
    <source>
        <strain evidence="5 6">1165133.8</strain>
    </source>
</reference>
<dbReference type="PANTHER" id="PTHR21047:SF2">
    <property type="entry name" value="THYMIDINE DIPHOSPHO-4-KETO-RHAMNOSE 3,5-EPIMERASE"/>
    <property type="match status" value="1"/>
</dbReference>
<comment type="pathway">
    <text evidence="4">Carbohydrate biosynthesis; dTDP-L-rhamnose biosynthesis.</text>
</comment>
<feature type="active site" description="Proton donor" evidence="2">
    <location>
        <position position="132"/>
    </location>
</feature>
<dbReference type="SUPFAM" id="SSF51182">
    <property type="entry name" value="RmlC-like cupins"/>
    <property type="match status" value="1"/>
</dbReference>
<feature type="active site" description="Proton acceptor" evidence="2">
    <location>
        <position position="62"/>
    </location>
</feature>
<protein>
    <recommendedName>
        <fullName evidence="4">dTDP-4-dehydrorhamnose 3,5-epimerase</fullName>
        <ecNumber evidence="4">5.1.3.13</ecNumber>
    </recommendedName>
    <alternativeName>
        <fullName evidence="4">Thymidine diphospho-4-keto-rhamnose 3,5-epimerase</fullName>
    </alternativeName>
</protein>
<dbReference type="GO" id="GO:0019305">
    <property type="term" value="P:dTDP-rhamnose biosynthetic process"/>
    <property type="evidence" value="ECO:0007669"/>
    <property type="project" value="UniProtKB-UniRule"/>
</dbReference>
<dbReference type="UniPathway" id="UPA00124"/>
<dbReference type="PANTHER" id="PTHR21047">
    <property type="entry name" value="DTDP-6-DEOXY-D-GLUCOSE-3,5 EPIMERASE"/>
    <property type="match status" value="1"/>
</dbReference>
<proteinExistence type="inferred from homology"/>
<comment type="function">
    <text evidence="4">Catalyzes the epimerization of the C3' and C5'positions of dTDP-6-deoxy-D-xylo-4-hexulose, forming dTDP-6-deoxy-L-lyxo-4-hexulose.</text>
</comment>
<organism evidence="5 6">
    <name type="scientific">Mycobacterium asiaticum</name>
    <dbReference type="NCBI Taxonomy" id="1790"/>
    <lineage>
        <taxon>Bacteria</taxon>
        <taxon>Bacillati</taxon>
        <taxon>Actinomycetota</taxon>
        <taxon>Actinomycetes</taxon>
        <taxon>Mycobacteriales</taxon>
        <taxon>Mycobacteriaceae</taxon>
        <taxon>Mycobacterium</taxon>
    </lineage>
</organism>
<feature type="site" description="Participates in a stacking interaction with the thymidine ring of dTDP-4-oxo-6-deoxyglucose" evidence="3">
    <location>
        <position position="138"/>
    </location>
</feature>
<comment type="catalytic activity">
    <reaction evidence="4">
        <text>dTDP-4-dehydro-6-deoxy-alpha-D-glucose = dTDP-4-dehydro-beta-L-rhamnose</text>
        <dbReference type="Rhea" id="RHEA:16969"/>
        <dbReference type="ChEBI" id="CHEBI:57649"/>
        <dbReference type="ChEBI" id="CHEBI:62830"/>
        <dbReference type="EC" id="5.1.3.13"/>
    </reaction>
</comment>